<dbReference type="InterPro" id="IPR055089">
    <property type="entry name" value="COP9_N"/>
</dbReference>
<dbReference type="RefSeq" id="XP_035324392.1">
    <property type="nucleotide sequence ID" value="XM_035462968.1"/>
</dbReference>
<accession>A0A9P4Z125</accession>
<dbReference type="GO" id="GO:0008180">
    <property type="term" value="C:COP9 signalosome"/>
    <property type="evidence" value="ECO:0007669"/>
    <property type="project" value="TreeGrafter"/>
</dbReference>
<name>A0A9P4Z125_9HYPO</name>
<keyword evidence="1" id="KW-0963">Cytoplasm</keyword>
<evidence type="ECO:0000313" key="4">
    <source>
        <dbReference type="Proteomes" id="UP000749293"/>
    </source>
</evidence>
<dbReference type="GO" id="GO:0006511">
    <property type="term" value="P:ubiquitin-dependent protein catabolic process"/>
    <property type="evidence" value="ECO:0007669"/>
    <property type="project" value="TreeGrafter"/>
</dbReference>
<dbReference type="PANTHER" id="PTHR10758">
    <property type="entry name" value="26S PROTEASOME NON-ATPASE REGULATORY SUBUNIT 3/COP9 SIGNALOSOME COMPLEX SUBUNIT 3"/>
    <property type="match status" value="1"/>
</dbReference>
<dbReference type="GeneID" id="55967215"/>
<sequence length="496" mass="54844">MDYISSVLTAFPAAHSFNPDEPAEEDRAIRSYISALSGLGDTLREAVLAKPEYHLRLLDPSANSIGYLAVLEPLIATISPASSSNHPSSSVDRNVVLDATVDFLTQFDSRHIRYVGSLLLSVLEYVASGNAFSSLVTVELLSTVLLRIDPAGSMFTSIHPTLATLAYESDYIDPVLEVIDRDITSYPTLSRPKDSRPLCDASLSPSVFITVSSGMTRGIKANTVLEYNFVCGLIYTSCHQWGKAVKAFERVVTHPSKDKGVSKIMTEAYKRWMLVSLLYYGHAPTIPPYTSQSAKAIYTNISAPYTSIAQLFASSDAEKLRHEAESNRPIWEEAANQSLIDQVLSAYQQWQIINMRKVYTQISVSQIAVSTSSAVVNSPQTTEDDVVTLIEGMIESGMLKGELHTAEDGAYLKFHADHDRLTEQDFARQIAQSHLIISSVGKEYQLVNDYLSGNREYVNHVVREQKRFDKEEEDPTGSFESQIEDEDLMTGIIATG</sequence>
<keyword evidence="4" id="KW-1185">Reference proteome</keyword>
<dbReference type="EMBL" id="JAANYQ010000002">
    <property type="protein sequence ID" value="KAF4125740.1"/>
    <property type="molecule type" value="Genomic_DNA"/>
</dbReference>
<evidence type="ECO:0000259" key="2">
    <source>
        <dbReference type="Pfam" id="PF22788"/>
    </source>
</evidence>
<dbReference type="AlphaFoldDB" id="A0A9P4Z125"/>
<organism evidence="3 4">
    <name type="scientific">Geosmithia morbida</name>
    <dbReference type="NCBI Taxonomy" id="1094350"/>
    <lineage>
        <taxon>Eukaryota</taxon>
        <taxon>Fungi</taxon>
        <taxon>Dikarya</taxon>
        <taxon>Ascomycota</taxon>
        <taxon>Pezizomycotina</taxon>
        <taxon>Sordariomycetes</taxon>
        <taxon>Hypocreomycetidae</taxon>
        <taxon>Hypocreales</taxon>
        <taxon>Bionectriaceae</taxon>
        <taxon>Geosmithia</taxon>
    </lineage>
</organism>
<gene>
    <name evidence="3" type="ORF">GMORB2_0985</name>
</gene>
<dbReference type="OrthoDB" id="29061at2759"/>
<dbReference type="InterPro" id="IPR050756">
    <property type="entry name" value="CSN3"/>
</dbReference>
<reference evidence="3" key="1">
    <citation type="submission" date="2020-03" db="EMBL/GenBank/DDBJ databases">
        <title>Site-based positive gene gene selection in Geosmithia morbida across the United States reveals a broad range of putative effectors and factors for local host and environmental adapation.</title>
        <authorList>
            <person name="Onufrak A."/>
            <person name="Murdoch R.W."/>
            <person name="Gazis R."/>
            <person name="Huff M."/>
            <person name="Staton M."/>
            <person name="Klingeman W."/>
            <person name="Hadziabdic D."/>
        </authorList>
    </citation>
    <scope>NUCLEOTIDE SEQUENCE</scope>
    <source>
        <strain evidence="3">1262</strain>
    </source>
</reference>
<comment type="caution">
    <text evidence="3">The sequence shown here is derived from an EMBL/GenBank/DDBJ whole genome shotgun (WGS) entry which is preliminary data.</text>
</comment>
<dbReference type="Proteomes" id="UP000749293">
    <property type="component" value="Unassembled WGS sequence"/>
</dbReference>
<dbReference type="PANTHER" id="PTHR10758:SF1">
    <property type="entry name" value="COP9 SIGNALOSOME COMPLEX SUBUNIT 3"/>
    <property type="match status" value="1"/>
</dbReference>
<evidence type="ECO:0000256" key="1">
    <source>
        <dbReference type="ARBA" id="ARBA00022490"/>
    </source>
</evidence>
<proteinExistence type="predicted"/>
<protein>
    <submittedName>
        <fullName evidence="3">COP9 signalosome complex subunit 3</fullName>
    </submittedName>
</protein>
<evidence type="ECO:0000313" key="3">
    <source>
        <dbReference type="EMBL" id="KAF4125740.1"/>
    </source>
</evidence>
<feature type="domain" description="COP9 signalosome complex subunit 3 N-terminal helical repeats" evidence="2">
    <location>
        <begin position="55"/>
        <end position="292"/>
    </location>
</feature>
<dbReference type="Pfam" id="PF22788">
    <property type="entry name" value="COP9_hel_rpt"/>
    <property type="match status" value="1"/>
</dbReference>